<evidence type="ECO:0000313" key="2">
    <source>
        <dbReference type="EMBL" id="SFR61754.1"/>
    </source>
</evidence>
<keyword evidence="1" id="KW-0812">Transmembrane</keyword>
<dbReference type="SMART" id="SM00567">
    <property type="entry name" value="EZ_HEAT"/>
    <property type="match status" value="3"/>
</dbReference>
<sequence>MEFYERGIYERVRIISCYAKKTIMKAAVFLVFILMAGCGGGSLDSRAEKKAFIEEVGYSSDLERAEEIEPFLQDSDHEVVAWACFNLGYLGARQYIDELAQRLKSDEKQIVNMCASGLALMVGEDDTQLLPILHRTLDHDFLLARMSAVEALGNIGSSRSLDRLVLAFDAESSAEKATVVEALGKIGKPEALPLLEAYLSKVKAMDHAVPNRGGTRGSDLHPDALQAITEKAIVEIGRRSHNQ</sequence>
<dbReference type="Gene3D" id="1.25.10.10">
    <property type="entry name" value="Leucine-rich Repeat Variant"/>
    <property type="match status" value="1"/>
</dbReference>
<dbReference type="PANTHER" id="PTHR12697:SF5">
    <property type="entry name" value="DEOXYHYPUSINE HYDROXYLASE"/>
    <property type="match status" value="1"/>
</dbReference>
<name>A0A1I6I541_9GAMM</name>
<dbReference type="EMBL" id="FOYV01000005">
    <property type="protein sequence ID" value="SFR61754.1"/>
    <property type="molecule type" value="Genomic_DNA"/>
</dbReference>
<dbReference type="SUPFAM" id="SSF48371">
    <property type="entry name" value="ARM repeat"/>
    <property type="match status" value="1"/>
</dbReference>
<dbReference type="Proteomes" id="UP000199290">
    <property type="component" value="Unassembled WGS sequence"/>
</dbReference>
<accession>A0A1I6I541</accession>
<gene>
    <name evidence="2" type="ORF">SAMN04488073_3474</name>
</gene>
<reference evidence="3" key="1">
    <citation type="submission" date="2016-10" db="EMBL/GenBank/DDBJ databases">
        <authorList>
            <person name="Varghese N."/>
            <person name="Submissions S."/>
        </authorList>
    </citation>
    <scope>NUCLEOTIDE SEQUENCE [LARGE SCALE GENOMIC DNA]</scope>
    <source>
        <strain evidence="3">CGMCC 1.6294</strain>
    </source>
</reference>
<protein>
    <submittedName>
        <fullName evidence="2">HEAT repeat-containing protein</fullName>
    </submittedName>
</protein>
<proteinExistence type="predicted"/>
<dbReference type="Pfam" id="PF13646">
    <property type="entry name" value="HEAT_2"/>
    <property type="match status" value="1"/>
</dbReference>
<evidence type="ECO:0000256" key="1">
    <source>
        <dbReference type="SAM" id="Phobius"/>
    </source>
</evidence>
<dbReference type="InterPro" id="IPR004155">
    <property type="entry name" value="PBS_lyase_HEAT"/>
</dbReference>
<evidence type="ECO:0000313" key="3">
    <source>
        <dbReference type="Proteomes" id="UP000199290"/>
    </source>
</evidence>
<dbReference type="InterPro" id="IPR016024">
    <property type="entry name" value="ARM-type_fold"/>
</dbReference>
<dbReference type="STRING" id="375760.SAMN04488073_3474"/>
<dbReference type="PANTHER" id="PTHR12697">
    <property type="entry name" value="PBS LYASE HEAT-LIKE PROTEIN"/>
    <property type="match status" value="1"/>
</dbReference>
<feature type="transmembrane region" description="Helical" evidence="1">
    <location>
        <begin position="23"/>
        <end position="43"/>
    </location>
</feature>
<dbReference type="AlphaFoldDB" id="A0A1I6I541"/>
<dbReference type="InterPro" id="IPR011989">
    <property type="entry name" value="ARM-like"/>
</dbReference>
<keyword evidence="1" id="KW-1133">Transmembrane helix</keyword>
<organism evidence="2 3">
    <name type="scientific">Marinobacter gudaonensis</name>
    <dbReference type="NCBI Taxonomy" id="375760"/>
    <lineage>
        <taxon>Bacteria</taxon>
        <taxon>Pseudomonadati</taxon>
        <taxon>Pseudomonadota</taxon>
        <taxon>Gammaproteobacteria</taxon>
        <taxon>Pseudomonadales</taxon>
        <taxon>Marinobacteraceae</taxon>
        <taxon>Marinobacter</taxon>
    </lineage>
</organism>
<dbReference type="GO" id="GO:0016491">
    <property type="term" value="F:oxidoreductase activity"/>
    <property type="evidence" value="ECO:0007669"/>
    <property type="project" value="TreeGrafter"/>
</dbReference>
<keyword evidence="3" id="KW-1185">Reference proteome</keyword>
<keyword evidence="1" id="KW-0472">Membrane</keyword>